<reference evidence="5 6" key="2">
    <citation type="journal article" date="2011" name="Stand. Genomic Sci.">
        <title>Complete genome sequence of Paludibacter propionicigenes type strain (WB4).</title>
        <authorList>
            <person name="Gronow S."/>
            <person name="Munk C."/>
            <person name="Lapidus A."/>
            <person name="Nolan M."/>
            <person name="Lucas S."/>
            <person name="Hammon N."/>
            <person name="Deshpande S."/>
            <person name="Cheng J.F."/>
            <person name="Tapia R."/>
            <person name="Han C."/>
            <person name="Goodwin L."/>
            <person name="Pitluck S."/>
            <person name="Liolios K."/>
            <person name="Ivanova N."/>
            <person name="Mavromatis K."/>
            <person name="Mikhailova N."/>
            <person name="Pati A."/>
            <person name="Chen A."/>
            <person name="Palaniappan K."/>
            <person name="Land M."/>
            <person name="Hauser L."/>
            <person name="Chang Y.J."/>
            <person name="Jeffries C.D."/>
            <person name="Brambilla E."/>
            <person name="Rohde M."/>
            <person name="Goker M."/>
            <person name="Detter J.C."/>
            <person name="Woyke T."/>
            <person name="Bristow J."/>
            <person name="Eisen J.A."/>
            <person name="Markowitz V."/>
            <person name="Hugenholtz P."/>
            <person name="Kyrpides N.C."/>
            <person name="Klenk H.P."/>
        </authorList>
    </citation>
    <scope>NUCLEOTIDE SEQUENCE [LARGE SCALE GENOMIC DNA]</scope>
    <source>
        <strain evidence="6">DSM 17365 / JCM 13257 / WB4</strain>
    </source>
</reference>
<organism evidence="5 6">
    <name type="scientific">Paludibacter propionicigenes (strain DSM 17365 / JCM 13257 / WB4)</name>
    <dbReference type="NCBI Taxonomy" id="694427"/>
    <lineage>
        <taxon>Bacteria</taxon>
        <taxon>Pseudomonadati</taxon>
        <taxon>Bacteroidota</taxon>
        <taxon>Bacteroidia</taxon>
        <taxon>Bacteroidales</taxon>
        <taxon>Paludibacteraceae</taxon>
        <taxon>Paludibacter</taxon>
    </lineage>
</organism>
<feature type="chain" id="PRO_5003189214" evidence="3">
    <location>
        <begin position="26"/>
        <end position="318"/>
    </location>
</feature>
<dbReference type="STRING" id="694427.Palpr_2251"/>
<feature type="domain" description="Periplasmic binding protein" evidence="4">
    <location>
        <begin position="39"/>
        <end position="292"/>
    </location>
</feature>
<keyword evidence="3" id="KW-0732">Signal</keyword>
<accession>E4T6P3</accession>
<dbReference type="SUPFAM" id="SSF53822">
    <property type="entry name" value="Periplasmic binding protein-like I"/>
    <property type="match status" value="1"/>
</dbReference>
<dbReference type="PANTHER" id="PTHR30036:SF7">
    <property type="entry name" value="ABC TRANSPORTER PERIPLASMIC-BINDING PROTEIN YPHF"/>
    <property type="match status" value="1"/>
</dbReference>
<evidence type="ECO:0000256" key="3">
    <source>
        <dbReference type="SAM" id="SignalP"/>
    </source>
</evidence>
<keyword evidence="6" id="KW-1185">Reference proteome</keyword>
<dbReference type="InterPro" id="IPR050555">
    <property type="entry name" value="Bact_Solute-Bind_Prot2"/>
</dbReference>
<evidence type="ECO:0000313" key="5">
    <source>
        <dbReference type="EMBL" id="ADQ80387.1"/>
    </source>
</evidence>
<evidence type="ECO:0000313" key="6">
    <source>
        <dbReference type="Proteomes" id="UP000008718"/>
    </source>
</evidence>
<dbReference type="OrthoDB" id="628703at2"/>
<dbReference type="GO" id="GO:0030288">
    <property type="term" value="C:outer membrane-bounded periplasmic space"/>
    <property type="evidence" value="ECO:0007669"/>
    <property type="project" value="TreeGrafter"/>
</dbReference>
<dbReference type="PANTHER" id="PTHR30036">
    <property type="entry name" value="D-XYLOSE-BINDING PERIPLASMIC PROTEIN"/>
    <property type="match status" value="1"/>
</dbReference>
<evidence type="ECO:0000256" key="2">
    <source>
        <dbReference type="ARBA" id="ARBA00007639"/>
    </source>
</evidence>
<dbReference type="KEGG" id="ppn:Palpr_2251"/>
<comment type="subcellular location">
    <subcellularLocation>
        <location evidence="1">Cell envelope</location>
    </subcellularLocation>
</comment>
<dbReference type="eggNOG" id="COG1879">
    <property type="taxonomic scope" value="Bacteria"/>
</dbReference>
<dbReference type="InterPro" id="IPR028082">
    <property type="entry name" value="Peripla_BP_I"/>
</dbReference>
<sequence length="318" mass="35410">MKKAGLSLLAICLFTGLLISCKQNANVKHAPKDNVIIAIIPKVDNEIFDQVKESAIKAGKELGITITWEAPTSNDGKKQVELIENLIQYKVDGILISCNDAELLKEPIDRAIKAGIKVGTFDSDCPKSNRIFYVGTDNKEAGTICAQTMLNLLAKNKKQNNKIIILSSGPNAENMKERLNGFRSVINQNSIDDILFAFEMNDYGKDLLTLSLKKPKKIDGVQMLWGLPVLKGVDSIPALSRFMNKGGVSVFFDVSKPLLKYIKDHPNCATMKQDFHSMGYDGVTNMYNAIMDKSYQMQILYKVQVIDQRNAEEELSKL</sequence>
<dbReference type="EMBL" id="CP002345">
    <property type="protein sequence ID" value="ADQ80387.1"/>
    <property type="molecule type" value="Genomic_DNA"/>
</dbReference>
<name>E4T6P3_PALPW</name>
<dbReference type="HOGENOM" id="CLU_037628_3_3_10"/>
<dbReference type="Proteomes" id="UP000008718">
    <property type="component" value="Chromosome"/>
</dbReference>
<dbReference type="AlphaFoldDB" id="E4T6P3"/>
<proteinExistence type="inferred from homology"/>
<dbReference type="PROSITE" id="PS51257">
    <property type="entry name" value="PROKAR_LIPOPROTEIN"/>
    <property type="match status" value="1"/>
</dbReference>
<dbReference type="Pfam" id="PF13407">
    <property type="entry name" value="Peripla_BP_4"/>
    <property type="match status" value="1"/>
</dbReference>
<evidence type="ECO:0000259" key="4">
    <source>
        <dbReference type="Pfam" id="PF13407"/>
    </source>
</evidence>
<dbReference type="RefSeq" id="WP_013445756.1">
    <property type="nucleotide sequence ID" value="NC_014734.1"/>
</dbReference>
<feature type="signal peptide" evidence="3">
    <location>
        <begin position="1"/>
        <end position="25"/>
    </location>
</feature>
<dbReference type="Gene3D" id="3.40.50.2300">
    <property type="match status" value="2"/>
</dbReference>
<dbReference type="InterPro" id="IPR025997">
    <property type="entry name" value="SBP_2_dom"/>
</dbReference>
<dbReference type="GO" id="GO:0030246">
    <property type="term" value="F:carbohydrate binding"/>
    <property type="evidence" value="ECO:0007669"/>
    <property type="project" value="TreeGrafter"/>
</dbReference>
<reference key="1">
    <citation type="submission" date="2010-11" db="EMBL/GenBank/DDBJ databases">
        <title>The complete genome of Paludibacter propionicigenes DSM 17365.</title>
        <authorList>
            <consortium name="US DOE Joint Genome Institute (JGI-PGF)"/>
            <person name="Lucas S."/>
            <person name="Copeland A."/>
            <person name="Lapidus A."/>
            <person name="Bruce D."/>
            <person name="Goodwin L."/>
            <person name="Pitluck S."/>
            <person name="Kyrpides N."/>
            <person name="Mavromatis K."/>
            <person name="Ivanova N."/>
            <person name="Munk A.C."/>
            <person name="Brettin T."/>
            <person name="Detter J.C."/>
            <person name="Han C."/>
            <person name="Tapia R."/>
            <person name="Land M."/>
            <person name="Hauser L."/>
            <person name="Markowitz V."/>
            <person name="Cheng J.-F."/>
            <person name="Hugenholtz P."/>
            <person name="Woyke T."/>
            <person name="Wu D."/>
            <person name="Gronow S."/>
            <person name="Wellnitz S."/>
            <person name="Brambilla E."/>
            <person name="Klenk H.-P."/>
            <person name="Eisen J.A."/>
        </authorList>
    </citation>
    <scope>NUCLEOTIDE SEQUENCE</scope>
    <source>
        <strain>WB4</strain>
    </source>
</reference>
<gene>
    <name evidence="5" type="ordered locus">Palpr_2251</name>
</gene>
<comment type="similarity">
    <text evidence="2">Belongs to the bacterial solute-binding protein 2 family.</text>
</comment>
<evidence type="ECO:0000256" key="1">
    <source>
        <dbReference type="ARBA" id="ARBA00004196"/>
    </source>
</evidence>
<protein>
    <submittedName>
        <fullName evidence="5">Periplasmic binding protein/LacI transcriptional regulator</fullName>
    </submittedName>
</protein>